<reference evidence="4 5" key="1">
    <citation type="submission" date="2022-10" db="EMBL/GenBank/DDBJ databases">
        <title>Comparative genomic analysis of Cohnella hashimotonis sp. nov., isolated from the International Space Station.</title>
        <authorList>
            <person name="Simpson A."/>
            <person name="Venkateswaran K."/>
        </authorList>
    </citation>
    <scope>NUCLEOTIDE SEQUENCE [LARGE SCALE GENOMIC DNA]</scope>
    <source>
        <strain evidence="4 5">DSM 18997</strain>
    </source>
</reference>
<feature type="transmembrane region" description="Helical" evidence="2">
    <location>
        <begin position="39"/>
        <end position="59"/>
    </location>
</feature>
<name>A0A9X4KLX7_9BACL</name>
<proteinExistence type="inferred from homology"/>
<keyword evidence="4" id="KW-0808">Transferase</keyword>
<dbReference type="Gene3D" id="3.40.50.720">
    <property type="entry name" value="NAD(P)-binding Rossmann-like Domain"/>
    <property type="match status" value="1"/>
</dbReference>
<keyword evidence="2" id="KW-0812">Transmembrane</keyword>
<keyword evidence="2" id="KW-0472">Membrane</keyword>
<dbReference type="SUPFAM" id="SSF51735">
    <property type="entry name" value="NAD(P)-binding Rossmann-fold domains"/>
    <property type="match status" value="1"/>
</dbReference>
<comment type="caution">
    <text evidence="4">The sequence shown here is derived from an EMBL/GenBank/DDBJ whole genome shotgun (WGS) entry which is preliminary data.</text>
</comment>
<protein>
    <submittedName>
        <fullName evidence="4">Sugar transferase</fullName>
    </submittedName>
</protein>
<accession>A0A9X4KLX7</accession>
<dbReference type="Proteomes" id="UP001153387">
    <property type="component" value="Unassembled WGS sequence"/>
</dbReference>
<organism evidence="4 5">
    <name type="scientific">Cohnella ginsengisoli</name>
    <dbReference type="NCBI Taxonomy" id="425004"/>
    <lineage>
        <taxon>Bacteria</taxon>
        <taxon>Bacillati</taxon>
        <taxon>Bacillota</taxon>
        <taxon>Bacilli</taxon>
        <taxon>Bacillales</taxon>
        <taxon>Paenibacillaceae</taxon>
        <taxon>Cohnella</taxon>
    </lineage>
</organism>
<evidence type="ECO:0000313" key="4">
    <source>
        <dbReference type="EMBL" id="MDG0794518.1"/>
    </source>
</evidence>
<dbReference type="AlphaFoldDB" id="A0A9X4KLX7"/>
<evidence type="ECO:0000256" key="2">
    <source>
        <dbReference type="SAM" id="Phobius"/>
    </source>
</evidence>
<dbReference type="EMBL" id="JAPDHZ010000006">
    <property type="protein sequence ID" value="MDG0794518.1"/>
    <property type="molecule type" value="Genomic_DNA"/>
</dbReference>
<evidence type="ECO:0000259" key="3">
    <source>
        <dbReference type="Pfam" id="PF02397"/>
    </source>
</evidence>
<keyword evidence="2" id="KW-1133">Transmembrane helix</keyword>
<evidence type="ECO:0000313" key="5">
    <source>
        <dbReference type="Proteomes" id="UP001153387"/>
    </source>
</evidence>
<feature type="transmembrane region" description="Helical" evidence="2">
    <location>
        <begin position="311"/>
        <end position="334"/>
    </location>
</feature>
<feature type="transmembrane region" description="Helical" evidence="2">
    <location>
        <begin position="145"/>
        <end position="169"/>
    </location>
</feature>
<dbReference type="InterPro" id="IPR003362">
    <property type="entry name" value="Bact_transf"/>
</dbReference>
<dbReference type="Pfam" id="PF13727">
    <property type="entry name" value="CoA_binding_3"/>
    <property type="match status" value="1"/>
</dbReference>
<dbReference type="GO" id="GO:0016780">
    <property type="term" value="F:phosphotransferase activity, for other substituted phosphate groups"/>
    <property type="evidence" value="ECO:0007669"/>
    <property type="project" value="TreeGrafter"/>
</dbReference>
<feature type="transmembrane region" description="Helical" evidence="2">
    <location>
        <begin position="119"/>
        <end position="139"/>
    </location>
</feature>
<dbReference type="RefSeq" id="WP_277568251.1">
    <property type="nucleotide sequence ID" value="NZ_JAPDHZ010000006.1"/>
</dbReference>
<dbReference type="InterPro" id="IPR036291">
    <property type="entry name" value="NAD(P)-bd_dom_sf"/>
</dbReference>
<gene>
    <name evidence="4" type="ORF">OMP38_29530</name>
</gene>
<keyword evidence="5" id="KW-1185">Reference proteome</keyword>
<feature type="transmembrane region" description="Helical" evidence="2">
    <location>
        <begin position="86"/>
        <end position="107"/>
    </location>
</feature>
<dbReference type="PANTHER" id="PTHR30576">
    <property type="entry name" value="COLANIC BIOSYNTHESIS UDP-GLUCOSE LIPID CARRIER TRANSFERASE"/>
    <property type="match status" value="1"/>
</dbReference>
<sequence length="388" mass="44581">MDINRFANAKSLAQMQFKAVGNASKQRIRLDKFRRITYVLYYLCEYSVYILTFYFLMYLKVLPDYPLVDSLNPIVWSKEVHVFDKYLLFLGMMLLIHGFMRSQGFLFAGNGERSLTEDLFFSAKATSYAFLMSIGITFLLKTTFIYSRVTLVTFAVLMLVEGVMLRAAYKYAIRMLNEKGLLQDRVLIVGAGKVGNELVSTLEAEKRSKYKIIGYLDDYKIGSDVIGKTTELESILQNQHVDVVYITIPSERRVIESILHTIYKYNVDIRIIPEMFDRMSTVFAFHTDSNQPYMEIVKTPLRGINVLLKRLFDILISSLLLILLSPLFFGLGLWTKLDSKGPVFFKQVRVGKNGVPFSMIKFRSMRVDAERLRENLDKENAVSGGACI</sequence>
<feature type="domain" description="Bacterial sugar transferase" evidence="3">
    <location>
        <begin position="309"/>
        <end position="374"/>
    </location>
</feature>
<dbReference type="PANTHER" id="PTHR30576:SF20">
    <property type="entry name" value="QUINOVOSAMINEPHOSPHOTRANSFERAE-RELATED"/>
    <property type="match status" value="1"/>
</dbReference>
<evidence type="ECO:0000256" key="1">
    <source>
        <dbReference type="ARBA" id="ARBA00006464"/>
    </source>
</evidence>
<comment type="similarity">
    <text evidence="1">Belongs to the bacterial sugar transferase family.</text>
</comment>
<dbReference type="Pfam" id="PF02397">
    <property type="entry name" value="Bac_transf"/>
    <property type="match status" value="1"/>
</dbReference>